<dbReference type="EMBL" id="CP049055">
    <property type="protein sequence ID" value="QII12239.1"/>
    <property type="molecule type" value="Genomic_DNA"/>
</dbReference>
<dbReference type="Gene3D" id="3.30.70.120">
    <property type="match status" value="1"/>
</dbReference>
<dbReference type="SUPFAM" id="SSF54913">
    <property type="entry name" value="GlnB-like"/>
    <property type="match status" value="1"/>
</dbReference>
<comment type="similarity">
    <text evidence="2">Belongs to the P(II) protein family.</text>
</comment>
<dbReference type="PROSITE" id="PS51343">
    <property type="entry name" value="PII_GLNB_DOM"/>
    <property type="match status" value="1"/>
</dbReference>
<dbReference type="PRINTS" id="PR00340">
    <property type="entry name" value="PIIGLNB"/>
</dbReference>
<dbReference type="PANTHER" id="PTHR30115:SF11">
    <property type="entry name" value="NITROGEN REGULATORY PROTEIN P-II HOMOLOG"/>
    <property type="match status" value="1"/>
</dbReference>
<reference evidence="5" key="2">
    <citation type="submission" date="2017-10" db="EMBL/GenBank/DDBJ databases">
        <authorList>
            <person name="Frank J."/>
        </authorList>
    </citation>
    <scope>NUCLEOTIDE SEQUENCE [LARGE SCALE GENOMIC DNA]</scope>
</reference>
<dbReference type="Proteomes" id="UP000221734">
    <property type="component" value="Chromosome Kuenenia_stuttgartiensis_MBR1"/>
</dbReference>
<dbReference type="AlphaFoldDB" id="A0A2C9CKI9"/>
<dbReference type="Pfam" id="PF00543">
    <property type="entry name" value="P-II"/>
    <property type="match status" value="1"/>
</dbReference>
<reference evidence="4" key="1">
    <citation type="submission" date="2017-10" db="EMBL/GenBank/DDBJ databases">
        <authorList>
            <person name="Banno H."/>
            <person name="Chua N.-H."/>
        </authorList>
    </citation>
    <scope>NUCLEOTIDE SEQUENCE [LARGE SCALE GENOMIC DNA]</scope>
    <source>
        <strain evidence="4">Kuenenia_mbr1_ru-nijmegen</strain>
    </source>
</reference>
<reference evidence="3 6" key="3">
    <citation type="submission" date="2020-02" db="EMBL/GenBank/DDBJ databases">
        <title>Newly sequenced genome of strain CSTR1 showed variability in Candidatus Kuenenia stuttgartiensis genomes.</title>
        <authorList>
            <person name="Ding C."/>
            <person name="Adrian L."/>
        </authorList>
    </citation>
    <scope>NUCLEOTIDE SEQUENCE [LARGE SCALE GENOMIC DNA]</scope>
    <source>
        <strain evidence="3 6">CSTR1</strain>
    </source>
</reference>
<evidence type="ECO:0000256" key="1">
    <source>
        <dbReference type="PIRSR" id="PIRSR602187-50"/>
    </source>
</evidence>
<dbReference type="GO" id="GO:0030234">
    <property type="term" value="F:enzyme regulator activity"/>
    <property type="evidence" value="ECO:0007669"/>
    <property type="project" value="InterPro"/>
</dbReference>
<dbReference type="InterPro" id="IPR011322">
    <property type="entry name" value="N-reg_PII-like_a/b"/>
</dbReference>
<dbReference type="PANTHER" id="PTHR30115">
    <property type="entry name" value="NITROGEN REGULATORY PROTEIN P-II"/>
    <property type="match status" value="1"/>
</dbReference>
<gene>
    <name evidence="4" type="primary">nrp_3</name>
    <name evidence="3" type="ORF">KsCSTR_28600</name>
    <name evidence="4" type="ORF">KSMBR1_3717</name>
</gene>
<dbReference type="OrthoDB" id="9802729at2"/>
<name>A0A2C9CKI9_KUEST</name>
<proteinExistence type="inferred from homology"/>
<evidence type="ECO:0000313" key="6">
    <source>
        <dbReference type="Proteomes" id="UP000501926"/>
    </source>
</evidence>
<sequence>MKKIEAIIRPERFMAVSSMLQETGIMGMHVTEIRGQGSEISKTRVWRGREYMVDLHKKIKLEVVVPEAELETAIKIIMEEAKTGVIGDGKVFVTHVESACRIRTGETGHNAISANGRVVKLSPKESGDMKAVESLKKERASLNEVFPK</sequence>
<dbReference type="GO" id="GO:0005524">
    <property type="term" value="F:ATP binding"/>
    <property type="evidence" value="ECO:0007669"/>
    <property type="project" value="TreeGrafter"/>
</dbReference>
<dbReference type="GO" id="GO:0006808">
    <property type="term" value="P:regulation of nitrogen utilization"/>
    <property type="evidence" value="ECO:0007669"/>
    <property type="project" value="InterPro"/>
</dbReference>
<evidence type="ECO:0000313" key="4">
    <source>
        <dbReference type="EMBL" id="SOH06190.1"/>
    </source>
</evidence>
<dbReference type="InterPro" id="IPR015867">
    <property type="entry name" value="N-reg_PII/ATP_PRibTrfase_C"/>
</dbReference>
<dbReference type="InterPro" id="IPR002187">
    <property type="entry name" value="N-reg_PII"/>
</dbReference>
<keyword evidence="5" id="KW-1185">Reference proteome</keyword>
<protein>
    <submittedName>
        <fullName evidence="3 4">Nitrogen regulatory protein P-II</fullName>
    </submittedName>
</protein>
<dbReference type="SMART" id="SM00938">
    <property type="entry name" value="P-II"/>
    <property type="match status" value="1"/>
</dbReference>
<evidence type="ECO:0000313" key="5">
    <source>
        <dbReference type="Proteomes" id="UP000221734"/>
    </source>
</evidence>
<dbReference type="KEGG" id="kst:KSMBR1_3717"/>
<dbReference type="Proteomes" id="UP000501926">
    <property type="component" value="Chromosome"/>
</dbReference>
<dbReference type="GO" id="GO:0005829">
    <property type="term" value="C:cytosol"/>
    <property type="evidence" value="ECO:0007669"/>
    <property type="project" value="TreeGrafter"/>
</dbReference>
<accession>A0A2C9CKI9</accession>
<evidence type="ECO:0000256" key="2">
    <source>
        <dbReference type="RuleBase" id="RU003936"/>
    </source>
</evidence>
<dbReference type="EMBL" id="LT934425">
    <property type="protein sequence ID" value="SOH06190.1"/>
    <property type="molecule type" value="Genomic_DNA"/>
</dbReference>
<dbReference type="PROSITE" id="PS00638">
    <property type="entry name" value="PII_GLNB_CTER"/>
    <property type="match status" value="1"/>
</dbReference>
<evidence type="ECO:0000313" key="3">
    <source>
        <dbReference type="EMBL" id="QII12239.1"/>
    </source>
</evidence>
<dbReference type="InterPro" id="IPR017918">
    <property type="entry name" value="N-reg_PII_CS"/>
</dbReference>
<keyword evidence="1" id="KW-0597">Phosphoprotein</keyword>
<organism evidence="4 5">
    <name type="scientific">Kuenenia stuttgartiensis</name>
    <dbReference type="NCBI Taxonomy" id="174633"/>
    <lineage>
        <taxon>Bacteria</taxon>
        <taxon>Pseudomonadati</taxon>
        <taxon>Planctomycetota</taxon>
        <taxon>Candidatus Brocadiia</taxon>
        <taxon>Candidatus Brocadiales</taxon>
        <taxon>Candidatus Brocadiaceae</taxon>
        <taxon>Candidatus Kuenenia</taxon>
    </lineage>
</organism>
<feature type="modified residue" description="O-UMP-tyrosine" evidence="1">
    <location>
        <position position="51"/>
    </location>
</feature>